<protein>
    <submittedName>
        <fullName evidence="1">Uncharacterized protein</fullName>
    </submittedName>
</protein>
<dbReference type="EMBL" id="JASNQZ010000014">
    <property type="protein sequence ID" value="KAL0948156.1"/>
    <property type="molecule type" value="Genomic_DNA"/>
</dbReference>
<name>A0ABR3IXW9_9AGAR</name>
<reference evidence="2" key="1">
    <citation type="submission" date="2024-06" db="EMBL/GenBank/DDBJ databases">
        <title>Multi-omics analyses provide insights into the biosynthesis of the anticancer antibiotic pleurotin in Hohenbuehelia grisea.</title>
        <authorList>
            <person name="Weaver J.A."/>
            <person name="Alberti F."/>
        </authorList>
    </citation>
    <scope>NUCLEOTIDE SEQUENCE [LARGE SCALE GENOMIC DNA]</scope>
    <source>
        <strain evidence="2">T-177</strain>
    </source>
</reference>
<gene>
    <name evidence="1" type="ORF">HGRIS_010772</name>
</gene>
<keyword evidence="2" id="KW-1185">Reference proteome</keyword>
<evidence type="ECO:0000313" key="2">
    <source>
        <dbReference type="Proteomes" id="UP001556367"/>
    </source>
</evidence>
<sequence>MPPEQPELASKLHDIGWQFFCEKVAGFEDILIPSLVYQVWNSPEGSLDPQTVFNVSNRLKAGIQWLEFCRDQFISGHGEQTDLMRRFLLPQTVTEPDFNPNKAHPLQLVMVGWETLKKTESSITGCRREWDNTEITIQHSS</sequence>
<accession>A0ABR3IXW9</accession>
<proteinExistence type="predicted"/>
<dbReference type="Proteomes" id="UP001556367">
    <property type="component" value="Unassembled WGS sequence"/>
</dbReference>
<organism evidence="1 2">
    <name type="scientific">Hohenbuehelia grisea</name>
    <dbReference type="NCBI Taxonomy" id="104357"/>
    <lineage>
        <taxon>Eukaryota</taxon>
        <taxon>Fungi</taxon>
        <taxon>Dikarya</taxon>
        <taxon>Basidiomycota</taxon>
        <taxon>Agaricomycotina</taxon>
        <taxon>Agaricomycetes</taxon>
        <taxon>Agaricomycetidae</taxon>
        <taxon>Agaricales</taxon>
        <taxon>Pleurotineae</taxon>
        <taxon>Pleurotaceae</taxon>
        <taxon>Hohenbuehelia</taxon>
    </lineage>
</organism>
<comment type="caution">
    <text evidence="1">The sequence shown here is derived from an EMBL/GenBank/DDBJ whole genome shotgun (WGS) entry which is preliminary data.</text>
</comment>
<evidence type="ECO:0000313" key="1">
    <source>
        <dbReference type="EMBL" id="KAL0948156.1"/>
    </source>
</evidence>